<organism evidence="1 2">
    <name type="scientific">Streptococcus danieliae</name>
    <dbReference type="NCBI Taxonomy" id="747656"/>
    <lineage>
        <taxon>Bacteria</taxon>
        <taxon>Bacillati</taxon>
        <taxon>Bacillota</taxon>
        <taxon>Bacilli</taxon>
        <taxon>Lactobacillales</taxon>
        <taxon>Streptococcaceae</taxon>
        <taxon>Streptococcus</taxon>
    </lineage>
</organism>
<name>A0A7X3KBE0_9STRE</name>
<dbReference type="Pfam" id="PF09960">
    <property type="entry name" value="DUF2194"/>
    <property type="match status" value="1"/>
</dbReference>
<sequence>MKKLRWTMQLLFLVLASMGLFFIYRAQSYQALPSPVKHLVEAEPLKDRRSLQQGKVEGLVLYYSKRPSSVEAQLELEQLLKDFRKSKRTVDLSHEFLPEDLQGYRTIYYLGEDLLQQAELQVSLKTWVEAGGQLYIGMPQASEEDSSFQSWLGVASGTRENQVVSSISLEKDVMLGGSGPFVIAHPFDSAWGVQLDASCRIPAWDTKTELPLIWQKEAGEGQLVVMNLGIYDKVYRGIYSLGLSLMDPVYLYPVIDAGVVYLDDFPAPISESEKIWISKQRQEPFDQFVPRTWWPAMQALGKELQLVYTGALVASYNKQVHPPFPLLLPDLETLELGQMLVKQGGELAYHGYNHQPLQVQAWEQAVPEAYVSWPQERAIRESLRSLEQLVTTYYGGQKPSVYVPPSNILSPEGRRVLASTLPDLKGIASTYFPGEGAYAQEFGLGTDGLLDLPRLVSGMDWDDFDRLAVFSELNTHFVNSQFIHPDDILDQARSHGKSWEELFRAYRSSMQALQGSAPDLDFVGASRFAAKVGGFLALTLQVDEGSDFLELTLGHAEGTRSFLLRQNKGRNLRVTGGRIKQVAKQLYLLETDVEKVRVEWDS</sequence>
<accession>A0A7X3KBE0</accession>
<reference evidence="1 2" key="1">
    <citation type="submission" date="2019-12" db="EMBL/GenBank/DDBJ databases">
        <title>Microbes associate with the intestines of laboratory mice.</title>
        <authorList>
            <person name="Navarre W."/>
            <person name="Wong E."/>
        </authorList>
    </citation>
    <scope>NUCLEOTIDE SEQUENCE [LARGE SCALE GENOMIC DNA]</scope>
    <source>
        <strain evidence="1 2">NM51_B2-22</strain>
    </source>
</reference>
<protein>
    <submittedName>
        <fullName evidence="1">DUF2194 domain-containing protein</fullName>
    </submittedName>
</protein>
<gene>
    <name evidence="1" type="ORF">E5983_02605</name>
</gene>
<dbReference type="InterPro" id="IPR011330">
    <property type="entry name" value="Glyco_hydro/deAcase_b/a-brl"/>
</dbReference>
<dbReference type="SUPFAM" id="SSF88713">
    <property type="entry name" value="Glycoside hydrolase/deacetylase"/>
    <property type="match status" value="1"/>
</dbReference>
<evidence type="ECO:0000313" key="2">
    <source>
        <dbReference type="Proteomes" id="UP000461595"/>
    </source>
</evidence>
<dbReference type="Proteomes" id="UP000461595">
    <property type="component" value="Unassembled WGS sequence"/>
</dbReference>
<comment type="caution">
    <text evidence="1">The sequence shown here is derived from an EMBL/GenBank/DDBJ whole genome shotgun (WGS) entry which is preliminary data.</text>
</comment>
<evidence type="ECO:0000313" key="1">
    <source>
        <dbReference type="EMBL" id="MVX58541.1"/>
    </source>
</evidence>
<dbReference type="RefSeq" id="WP_160332361.1">
    <property type="nucleotide sequence ID" value="NZ_WSRS01000013.1"/>
</dbReference>
<dbReference type="OrthoDB" id="9761886at2"/>
<dbReference type="Gene3D" id="3.20.20.370">
    <property type="entry name" value="Glycoside hydrolase/deacetylase"/>
    <property type="match status" value="1"/>
</dbReference>
<dbReference type="AlphaFoldDB" id="A0A7X3KBE0"/>
<proteinExistence type="predicted"/>
<dbReference type="EMBL" id="WSRS01000013">
    <property type="protein sequence ID" value="MVX58541.1"/>
    <property type="molecule type" value="Genomic_DNA"/>
</dbReference>
<dbReference type="GO" id="GO:0005975">
    <property type="term" value="P:carbohydrate metabolic process"/>
    <property type="evidence" value="ECO:0007669"/>
    <property type="project" value="InterPro"/>
</dbReference>
<dbReference type="InterPro" id="IPR018695">
    <property type="entry name" value="DUF2194"/>
</dbReference>